<dbReference type="EMBL" id="JBHSCW010000001">
    <property type="protein sequence ID" value="MFC4350290.1"/>
    <property type="molecule type" value="Genomic_DNA"/>
</dbReference>
<evidence type="ECO:0000313" key="7">
    <source>
        <dbReference type="Proteomes" id="UP001595799"/>
    </source>
</evidence>
<dbReference type="InterPro" id="IPR007300">
    <property type="entry name" value="CidB/LrgB"/>
</dbReference>
<sequence>MSEGLPSLDNTMTVLFWSAVTIALYAASKKLYRRWPVWWLSPLAVAPVVVMAILLSVGTDYREYLQGTRWLLLLLGPTMVAFAVPVFERRHLIRRHWAALTLGVVVGSLTALLTAWGLAFTLGLSDLFRTSMLPRSTSMPFALKVSSDIGGFPELTAIFVVLTGVLGAALGQLMLHWLPLRSALARGALLGVGAHAAGVAKAHEVGREEGSVAGLVMILVGFVNVLGGGVFALGFV</sequence>
<organism evidence="6 7">
    <name type="scientific">Fodinicurvata halophila</name>
    <dbReference type="NCBI Taxonomy" id="1419723"/>
    <lineage>
        <taxon>Bacteria</taxon>
        <taxon>Pseudomonadati</taxon>
        <taxon>Pseudomonadota</taxon>
        <taxon>Alphaproteobacteria</taxon>
        <taxon>Rhodospirillales</taxon>
        <taxon>Rhodovibrionaceae</taxon>
        <taxon>Fodinicurvata</taxon>
    </lineage>
</organism>
<feature type="transmembrane region" description="Helical" evidence="5">
    <location>
        <begin position="212"/>
        <end position="235"/>
    </location>
</feature>
<dbReference type="RefSeq" id="WP_382420588.1">
    <property type="nucleotide sequence ID" value="NZ_JBHSCW010000001.1"/>
</dbReference>
<evidence type="ECO:0000256" key="2">
    <source>
        <dbReference type="ARBA" id="ARBA00022692"/>
    </source>
</evidence>
<name>A0ABV8UI46_9PROT</name>
<dbReference type="PANTHER" id="PTHR30249:SF16">
    <property type="entry name" value="INNER MEMBRANE PROTEIN"/>
    <property type="match status" value="1"/>
</dbReference>
<proteinExistence type="predicted"/>
<accession>A0ABV8UI46</accession>
<evidence type="ECO:0000256" key="4">
    <source>
        <dbReference type="ARBA" id="ARBA00023136"/>
    </source>
</evidence>
<evidence type="ECO:0000256" key="3">
    <source>
        <dbReference type="ARBA" id="ARBA00022989"/>
    </source>
</evidence>
<evidence type="ECO:0000256" key="1">
    <source>
        <dbReference type="ARBA" id="ARBA00004141"/>
    </source>
</evidence>
<comment type="subcellular location">
    <subcellularLocation>
        <location evidence="1">Membrane</location>
        <topology evidence="1">Multi-pass membrane protein</topology>
    </subcellularLocation>
</comment>
<feature type="transmembrane region" description="Helical" evidence="5">
    <location>
        <begin position="99"/>
        <end position="124"/>
    </location>
</feature>
<protein>
    <submittedName>
        <fullName evidence="6">LrgB family protein</fullName>
    </submittedName>
</protein>
<feature type="transmembrane region" description="Helical" evidence="5">
    <location>
        <begin position="70"/>
        <end position="87"/>
    </location>
</feature>
<comment type="caution">
    <text evidence="6">The sequence shown here is derived from an EMBL/GenBank/DDBJ whole genome shotgun (WGS) entry which is preliminary data.</text>
</comment>
<evidence type="ECO:0000256" key="5">
    <source>
        <dbReference type="SAM" id="Phobius"/>
    </source>
</evidence>
<gene>
    <name evidence="6" type="ORF">ACFOW6_01910</name>
</gene>
<feature type="transmembrane region" description="Helical" evidence="5">
    <location>
        <begin position="149"/>
        <end position="171"/>
    </location>
</feature>
<keyword evidence="7" id="KW-1185">Reference proteome</keyword>
<keyword evidence="3 5" id="KW-1133">Transmembrane helix</keyword>
<dbReference type="PANTHER" id="PTHR30249">
    <property type="entry name" value="PUTATIVE SEROTONIN TRANSPORTER"/>
    <property type="match status" value="1"/>
</dbReference>
<reference evidence="7" key="1">
    <citation type="journal article" date="2019" name="Int. J. Syst. Evol. Microbiol.">
        <title>The Global Catalogue of Microorganisms (GCM) 10K type strain sequencing project: providing services to taxonomists for standard genome sequencing and annotation.</title>
        <authorList>
            <consortium name="The Broad Institute Genomics Platform"/>
            <consortium name="The Broad Institute Genome Sequencing Center for Infectious Disease"/>
            <person name="Wu L."/>
            <person name="Ma J."/>
        </authorList>
    </citation>
    <scope>NUCLEOTIDE SEQUENCE [LARGE SCALE GENOMIC DNA]</scope>
    <source>
        <strain evidence="7">CECT 8472</strain>
    </source>
</reference>
<keyword evidence="2 5" id="KW-0812">Transmembrane</keyword>
<dbReference type="Proteomes" id="UP001595799">
    <property type="component" value="Unassembled WGS sequence"/>
</dbReference>
<feature type="transmembrane region" description="Helical" evidence="5">
    <location>
        <begin position="12"/>
        <end position="28"/>
    </location>
</feature>
<keyword evidence="4 5" id="KW-0472">Membrane</keyword>
<evidence type="ECO:0000313" key="6">
    <source>
        <dbReference type="EMBL" id="MFC4350290.1"/>
    </source>
</evidence>
<feature type="transmembrane region" description="Helical" evidence="5">
    <location>
        <begin position="37"/>
        <end position="58"/>
    </location>
</feature>
<dbReference type="Pfam" id="PF04172">
    <property type="entry name" value="LrgB"/>
    <property type="match status" value="1"/>
</dbReference>